<dbReference type="InterPro" id="IPR036397">
    <property type="entry name" value="RNaseH_sf"/>
</dbReference>
<dbReference type="PANTHER" id="PTHR47649">
    <property type="entry name" value="RIBONUCLEASE D"/>
    <property type="match status" value="1"/>
</dbReference>
<dbReference type="InterPro" id="IPR010997">
    <property type="entry name" value="HRDC-like_sf"/>
</dbReference>
<dbReference type="InterPro" id="IPR002121">
    <property type="entry name" value="HRDC_dom"/>
</dbReference>
<dbReference type="Gene3D" id="1.10.150.80">
    <property type="entry name" value="HRDC domain"/>
    <property type="match status" value="2"/>
</dbReference>
<dbReference type="EMBL" id="CP072384">
    <property type="protein sequence ID" value="QUC06868.1"/>
    <property type="molecule type" value="Genomic_DNA"/>
</dbReference>
<dbReference type="SMART" id="SM00474">
    <property type="entry name" value="35EXOc"/>
    <property type="match status" value="1"/>
</dbReference>
<proteinExistence type="predicted"/>
<accession>A0ABX7Y258</accession>
<keyword evidence="4" id="KW-1185">Reference proteome</keyword>
<evidence type="ECO:0000313" key="3">
    <source>
        <dbReference type="EMBL" id="QUC06868.1"/>
    </source>
</evidence>
<dbReference type="InterPro" id="IPR002562">
    <property type="entry name" value="3'-5'_exonuclease_dom"/>
</dbReference>
<sequence length="405" mass="44994">MSDFVEQSREPLRPVVETSGHFDECLSALSTATGPVAFDAERAHGHRYWPKAYLFQIRRQGAGTWLIDPIALEQAPARLSDLVSACSDAPWVIHAASQDLPCMTEVGVRPPYLFDTELSARLLGEPSVGLAALLEAKLGIRLRKAHSAANWATRPLPTSWLIYAALDVDYLLELADVLNTELTASGRLSWAREEFAYTLDLFTTPSAPRKEPWRRLSGLQGLRHPVQLAVARALWQEREAIAQQKDRPPSRILPDAAIVGIASKADKESPLPDAPTLAGVPGFRSRNAGRYRAHWSRALESVSRMSPDDYPQRRPEATGIPQPRSWERSHPDRWVFWKKARAAVDALAGELGIQPSLVISSATLSTCIYEWEEGQDFREALAGLGVRDWQVEFLVPLLNKCLQDG</sequence>
<dbReference type="InterPro" id="IPR012337">
    <property type="entry name" value="RNaseH-like_sf"/>
</dbReference>
<dbReference type="PANTHER" id="PTHR47649:SF1">
    <property type="entry name" value="RIBONUCLEASE D"/>
    <property type="match status" value="1"/>
</dbReference>
<feature type="domain" description="3'-5' exonuclease" evidence="2">
    <location>
        <begin position="13"/>
        <end position="183"/>
    </location>
</feature>
<dbReference type="Pfam" id="PF18305">
    <property type="entry name" value="DNA_pol_A_exoN"/>
    <property type="match status" value="1"/>
</dbReference>
<evidence type="ECO:0000256" key="1">
    <source>
        <dbReference type="SAM" id="MobiDB-lite"/>
    </source>
</evidence>
<dbReference type="Pfam" id="PF00570">
    <property type="entry name" value="HRDC"/>
    <property type="match status" value="1"/>
</dbReference>
<feature type="compositionally biased region" description="Basic and acidic residues" evidence="1">
    <location>
        <begin position="306"/>
        <end position="316"/>
    </location>
</feature>
<organism evidence="3 4">
    <name type="scientific">Arachnia rubra</name>
    <dbReference type="NCBI Taxonomy" id="1547448"/>
    <lineage>
        <taxon>Bacteria</taxon>
        <taxon>Bacillati</taxon>
        <taxon>Actinomycetota</taxon>
        <taxon>Actinomycetes</taxon>
        <taxon>Propionibacteriales</taxon>
        <taxon>Propionibacteriaceae</taxon>
        <taxon>Arachnia</taxon>
    </lineage>
</organism>
<dbReference type="InterPro" id="IPR044876">
    <property type="entry name" value="HRDC_dom_sf"/>
</dbReference>
<dbReference type="RefSeq" id="WP_212320891.1">
    <property type="nucleotide sequence ID" value="NZ_AP024463.1"/>
</dbReference>
<dbReference type="InterPro" id="IPR041605">
    <property type="entry name" value="Exo_C"/>
</dbReference>
<dbReference type="InterPro" id="IPR051086">
    <property type="entry name" value="RNase_D-like"/>
</dbReference>
<dbReference type="Proteomes" id="UP000678513">
    <property type="component" value="Chromosome"/>
</dbReference>
<feature type="region of interest" description="Disordered" evidence="1">
    <location>
        <begin position="304"/>
        <end position="326"/>
    </location>
</feature>
<evidence type="ECO:0000259" key="2">
    <source>
        <dbReference type="SMART" id="SM00474"/>
    </source>
</evidence>
<dbReference type="Pfam" id="PF01612">
    <property type="entry name" value="DNA_pol_A_exo1"/>
    <property type="match status" value="1"/>
</dbReference>
<dbReference type="SUPFAM" id="SSF53098">
    <property type="entry name" value="Ribonuclease H-like"/>
    <property type="match status" value="1"/>
</dbReference>
<dbReference type="Gene3D" id="3.30.420.10">
    <property type="entry name" value="Ribonuclease H-like superfamily/Ribonuclease H"/>
    <property type="match status" value="1"/>
</dbReference>
<dbReference type="CDD" id="cd06142">
    <property type="entry name" value="RNaseD_exo"/>
    <property type="match status" value="1"/>
</dbReference>
<protein>
    <submittedName>
        <fullName evidence="3">HRDC domain-containing protein</fullName>
    </submittedName>
</protein>
<dbReference type="SUPFAM" id="SSF47819">
    <property type="entry name" value="HRDC-like"/>
    <property type="match status" value="1"/>
</dbReference>
<gene>
    <name evidence="3" type="ORF">J5A65_07705</name>
</gene>
<reference evidence="3 4" key="1">
    <citation type="submission" date="2021-03" db="EMBL/GenBank/DDBJ databases">
        <title>Human Oral Microbial Genomes.</title>
        <authorList>
            <person name="Johnston C.D."/>
            <person name="Chen T."/>
            <person name="Dewhirst F.E."/>
        </authorList>
    </citation>
    <scope>NUCLEOTIDE SEQUENCE [LARGE SCALE GENOMIC DNA]</scope>
    <source>
        <strain evidence="3 4">DSMZ 100122</strain>
    </source>
</reference>
<evidence type="ECO:0000313" key="4">
    <source>
        <dbReference type="Proteomes" id="UP000678513"/>
    </source>
</evidence>
<name>A0ABX7Y258_9ACTN</name>